<gene>
    <name evidence="2" type="ORF">SWQG_00022</name>
</gene>
<evidence type="ECO:0000313" key="2">
    <source>
        <dbReference type="EMBL" id="AGG91319.1"/>
    </source>
</evidence>
<dbReference type="EMBL" id="HQ317389">
    <property type="protein sequence ID" value="AGG91319.1"/>
    <property type="molecule type" value="Genomic_DNA"/>
</dbReference>
<keyword evidence="3" id="KW-1185">Reference proteome</keyword>
<organism evidence="2 3">
    <name type="scientific">Synechococcus phage S-RIP2</name>
    <dbReference type="NCBI Taxonomy" id="754040"/>
    <lineage>
        <taxon>Viruses</taxon>
        <taxon>Duplodnaviria</taxon>
        <taxon>Heunggongvirae</taxon>
        <taxon>Uroviricota</taxon>
        <taxon>Caudoviricetes</taxon>
        <taxon>Autographivirales</taxon>
        <taxon>Sednavirus</taxon>
        <taxon>Sednavirus SRIP2</taxon>
    </lineage>
</organism>
<name>M4NV33_9CAUD</name>
<dbReference type="Pfam" id="PF05396">
    <property type="entry name" value="Phage_T7_Capsid"/>
    <property type="match status" value="1"/>
</dbReference>
<dbReference type="KEGG" id="vg:15009677"/>
<dbReference type="GO" id="GO:0019069">
    <property type="term" value="P:viral capsid assembly"/>
    <property type="evidence" value="ECO:0007669"/>
    <property type="project" value="InterPro"/>
</dbReference>
<feature type="compositionally biased region" description="Acidic residues" evidence="1">
    <location>
        <begin position="68"/>
        <end position="89"/>
    </location>
</feature>
<dbReference type="GeneID" id="15009677"/>
<evidence type="ECO:0000256" key="1">
    <source>
        <dbReference type="SAM" id="MobiDB-lite"/>
    </source>
</evidence>
<dbReference type="InterPro" id="IPR008768">
    <property type="entry name" value="Gp9-like"/>
</dbReference>
<feature type="region of interest" description="Disordered" evidence="1">
    <location>
        <begin position="62"/>
        <end position="89"/>
    </location>
</feature>
<evidence type="ECO:0008006" key="4">
    <source>
        <dbReference type="Google" id="ProtNLM"/>
    </source>
</evidence>
<proteinExistence type="predicted"/>
<accession>M4NV33</accession>
<dbReference type="Proteomes" id="UP000204049">
    <property type="component" value="Segment"/>
</dbReference>
<protein>
    <recommendedName>
        <fullName evidence="4">Capsid assembly protein</fullName>
    </recommendedName>
</protein>
<sequence>MAELLTYDPSNDPQAIQIAEERDAETLAIGQAMEDSQNQLLAGKYKSAQDLEQAYIELQKKLGSQDTQTEEQAQDEPAQEDATDSETDEGVEFIGTLDSEFSESGELSTETLEKLSSMESKDLVDAYFRYQSQLEPQQPVGREMTDQEVSQIYDSVGGQQQYQQMTQWAADNLDADTVQAFDNVIDTGNVAAINLALRGLQSQYNDSVGYENNMLQGKPAQSVNGYRSQAEVVRDMNDPRYDRDPAYRQEVMDKLANSNINF</sequence>
<dbReference type="RefSeq" id="YP_007673168.1">
    <property type="nucleotide sequence ID" value="NC_020838.1"/>
</dbReference>
<evidence type="ECO:0000313" key="3">
    <source>
        <dbReference type="Proteomes" id="UP000204049"/>
    </source>
</evidence>
<reference evidence="2 3" key="1">
    <citation type="submission" date="2010-09" db="EMBL/GenBank/DDBJ databases">
        <title>The Genome Sequence of Synechococcus phage S-RIP2 isolate N1_2007.</title>
        <authorList>
            <consortium name="The Broad Institute Genome Sequencing Platform"/>
            <person name="Henn M.R."/>
            <person name="Marston M."/>
            <person name="Levin J."/>
            <person name="Malboeuf C."/>
            <person name="Casali M."/>
            <person name="Russ C."/>
            <person name="Lennon N."/>
            <person name="Chapman S.B."/>
            <person name="Erlich R."/>
            <person name="Young S.K."/>
            <person name="Yandava C."/>
            <person name="Zeng Q."/>
            <person name="Fitzgerald M.F."/>
            <person name="Alvarado L."/>
            <person name="Anderson S."/>
            <person name="Berlin A."/>
            <person name="Chen Z."/>
            <person name="Freedman E."/>
            <person name="Gellesch M."/>
            <person name="Goldberg J."/>
            <person name="Green L."/>
            <person name="Griggs A."/>
            <person name="Gujja S."/>
            <person name="Heilman E.R."/>
            <person name="Heiman D."/>
            <person name="Hollinger A."/>
            <person name="Howarth C."/>
            <person name="Larson L."/>
            <person name="Mehta T."/>
            <person name="Neiman D."/>
            <person name="Pearson M."/>
            <person name="Roberts A."/>
            <person name="Ryan E."/>
            <person name="Saif S."/>
            <person name="Shea T."/>
            <person name="Shenoy N."/>
            <person name="Sisk P."/>
            <person name="Stolte C."/>
            <person name="Sykes S."/>
            <person name="White J."/>
            <person name="Haas B."/>
            <person name="Nusbaum C."/>
            <person name="Birren B."/>
        </authorList>
    </citation>
    <scope>NUCLEOTIDE SEQUENCE [LARGE SCALE GENOMIC DNA]</scope>
</reference>